<keyword evidence="2" id="KW-0812">Transmembrane</keyword>
<keyword evidence="2" id="KW-0472">Membrane</keyword>
<feature type="transmembrane region" description="Helical" evidence="2">
    <location>
        <begin position="44"/>
        <end position="66"/>
    </location>
</feature>
<feature type="transmembrane region" description="Helical" evidence="2">
    <location>
        <begin position="192"/>
        <end position="210"/>
    </location>
</feature>
<keyword evidence="2" id="KW-1133">Transmembrane helix</keyword>
<accession>A0A0G4GG94</accession>
<protein>
    <submittedName>
        <fullName evidence="3">Uncharacterized protein</fullName>
    </submittedName>
</protein>
<evidence type="ECO:0000313" key="3">
    <source>
        <dbReference type="EMBL" id="CEM28643.1"/>
    </source>
</evidence>
<organism evidence="3 4">
    <name type="scientific">Vitrella brassicaformis (strain CCMP3155)</name>
    <dbReference type="NCBI Taxonomy" id="1169540"/>
    <lineage>
        <taxon>Eukaryota</taxon>
        <taxon>Sar</taxon>
        <taxon>Alveolata</taxon>
        <taxon>Colpodellida</taxon>
        <taxon>Vitrellaceae</taxon>
        <taxon>Vitrella</taxon>
    </lineage>
</organism>
<dbReference type="InParanoid" id="A0A0G4GG94"/>
<feature type="transmembrane region" description="Helical" evidence="2">
    <location>
        <begin position="94"/>
        <end position="115"/>
    </location>
</feature>
<evidence type="ECO:0000256" key="1">
    <source>
        <dbReference type="SAM" id="MobiDB-lite"/>
    </source>
</evidence>
<name>A0A0G4GG94_VITBC</name>
<evidence type="ECO:0000256" key="2">
    <source>
        <dbReference type="SAM" id="Phobius"/>
    </source>
</evidence>
<feature type="compositionally biased region" description="Low complexity" evidence="1">
    <location>
        <begin position="316"/>
        <end position="331"/>
    </location>
</feature>
<proteinExistence type="predicted"/>
<dbReference type="VEuPathDB" id="CryptoDB:Vbra_17743"/>
<feature type="region of interest" description="Disordered" evidence="1">
    <location>
        <begin position="312"/>
        <end position="339"/>
    </location>
</feature>
<evidence type="ECO:0000313" key="4">
    <source>
        <dbReference type="Proteomes" id="UP000041254"/>
    </source>
</evidence>
<dbReference type="Proteomes" id="UP000041254">
    <property type="component" value="Unassembled WGS sequence"/>
</dbReference>
<keyword evidence="4" id="KW-1185">Reference proteome</keyword>
<reference evidence="3 4" key="1">
    <citation type="submission" date="2014-11" db="EMBL/GenBank/DDBJ databases">
        <authorList>
            <person name="Zhu J."/>
            <person name="Qi W."/>
            <person name="Song R."/>
        </authorList>
    </citation>
    <scope>NUCLEOTIDE SEQUENCE [LARGE SCALE GENOMIC DNA]</scope>
</reference>
<dbReference type="EMBL" id="CDMY01000656">
    <property type="protein sequence ID" value="CEM28643.1"/>
    <property type="molecule type" value="Genomic_DNA"/>
</dbReference>
<sequence>METLIVYSLWALSTLGFTLISLKRLVLTFLWIIQSFISVLVHEVADSAVACGMAITCAWAINVGWFSARLAHGTLWQSILTYWHQAFPNQPKSVVSWCVFVGDVMLHPLMLFLLLRYTDEISPIQGLICFFSIRLYLLLIEGGWFPDGHALNALYKFLPPQPEHVFYSMYIGEVAAELYILFGIIPSSALRFSFRALVVMAWLYGLIYTGRRSWIQPLKRFLLHTTQHRRKTADAFPSASGVASDGGAGAVCGGNGNGSGRSDLCGSPRVRRMRACHSVPDVHMSGVAVSARKLVEATWTLAGADLLMPVDDGRLRSTSPSGPLSPLLPTGTPGPGDRT</sequence>
<dbReference type="AlphaFoldDB" id="A0A0G4GG94"/>
<feature type="transmembrane region" description="Helical" evidence="2">
    <location>
        <begin position="165"/>
        <end position="185"/>
    </location>
</feature>
<gene>
    <name evidence="3" type="ORF">Vbra_17743</name>
</gene>
<feature type="transmembrane region" description="Helical" evidence="2">
    <location>
        <begin position="127"/>
        <end position="145"/>
    </location>
</feature>
<feature type="transmembrane region" description="Helical" evidence="2">
    <location>
        <begin position="6"/>
        <end position="32"/>
    </location>
</feature>